<keyword evidence="2" id="KW-1185">Reference proteome</keyword>
<organism evidence="1 2">
    <name type="scientific">Ditylenchus destructor</name>
    <dbReference type="NCBI Taxonomy" id="166010"/>
    <lineage>
        <taxon>Eukaryota</taxon>
        <taxon>Metazoa</taxon>
        <taxon>Ecdysozoa</taxon>
        <taxon>Nematoda</taxon>
        <taxon>Chromadorea</taxon>
        <taxon>Rhabditida</taxon>
        <taxon>Tylenchina</taxon>
        <taxon>Tylenchomorpha</taxon>
        <taxon>Sphaerularioidea</taxon>
        <taxon>Anguinidae</taxon>
        <taxon>Anguininae</taxon>
        <taxon>Ditylenchus</taxon>
    </lineage>
</organism>
<sequence>MKVKVVRMPPLCLLQEKHQRNAFRGKGESVKDRAMATDESSDAFAENIWPIYYLLLQKQSRDVLYICAFAETKPPAESPLFEPNSSFCNKIMANRKLVYVMGSEQRVGRSNGSCLD</sequence>
<protein>
    <submittedName>
        <fullName evidence="1">Uncharacterized protein</fullName>
    </submittedName>
</protein>
<name>A0AAD4MVU2_9BILA</name>
<dbReference type="AlphaFoldDB" id="A0AAD4MVU2"/>
<comment type="caution">
    <text evidence="1">The sequence shown here is derived from an EMBL/GenBank/DDBJ whole genome shotgun (WGS) entry which is preliminary data.</text>
</comment>
<reference evidence="1" key="1">
    <citation type="submission" date="2022-01" db="EMBL/GenBank/DDBJ databases">
        <title>Genome Sequence Resource for Two Populations of Ditylenchus destructor, the Migratory Endoparasitic Phytonematode.</title>
        <authorList>
            <person name="Zhang H."/>
            <person name="Lin R."/>
            <person name="Xie B."/>
        </authorList>
    </citation>
    <scope>NUCLEOTIDE SEQUENCE</scope>
    <source>
        <strain evidence="1">BazhouSP</strain>
    </source>
</reference>
<dbReference type="EMBL" id="JAKKPZ010000044">
    <property type="protein sequence ID" value="KAI1706912.1"/>
    <property type="molecule type" value="Genomic_DNA"/>
</dbReference>
<evidence type="ECO:0000313" key="1">
    <source>
        <dbReference type="EMBL" id="KAI1706912.1"/>
    </source>
</evidence>
<accession>A0AAD4MVU2</accession>
<gene>
    <name evidence="1" type="ORF">DdX_12695</name>
</gene>
<dbReference type="Proteomes" id="UP001201812">
    <property type="component" value="Unassembled WGS sequence"/>
</dbReference>
<evidence type="ECO:0000313" key="2">
    <source>
        <dbReference type="Proteomes" id="UP001201812"/>
    </source>
</evidence>
<proteinExistence type="predicted"/>